<feature type="domain" description="DUF3857" evidence="3">
    <location>
        <begin position="56"/>
        <end position="209"/>
    </location>
</feature>
<protein>
    <recommendedName>
        <fullName evidence="6">DUF3857 domain-containing protein</fullName>
    </recommendedName>
</protein>
<dbReference type="OrthoDB" id="8595007at2"/>
<dbReference type="Pfam" id="PF12969">
    <property type="entry name" value="DUF3857"/>
    <property type="match status" value="1"/>
</dbReference>
<dbReference type="EMBL" id="CP030041">
    <property type="protein sequence ID" value="AWW31135.1"/>
    <property type="molecule type" value="Genomic_DNA"/>
</dbReference>
<dbReference type="SUPFAM" id="SSF54001">
    <property type="entry name" value="Cysteine proteinases"/>
    <property type="match status" value="1"/>
</dbReference>
<dbReference type="InterPro" id="IPR024618">
    <property type="entry name" value="DUF3857"/>
</dbReference>
<evidence type="ECO:0000259" key="3">
    <source>
        <dbReference type="Pfam" id="PF12969"/>
    </source>
</evidence>
<dbReference type="Pfam" id="PF01841">
    <property type="entry name" value="Transglut_core"/>
    <property type="match status" value="1"/>
</dbReference>
<feature type="chain" id="PRO_5016462947" description="DUF3857 domain-containing protein" evidence="1">
    <location>
        <begin position="26"/>
        <end position="614"/>
    </location>
</feature>
<evidence type="ECO:0000259" key="2">
    <source>
        <dbReference type="Pfam" id="PF01841"/>
    </source>
</evidence>
<organism evidence="4 5">
    <name type="scientific">Echinicola strongylocentroti</name>
    <dbReference type="NCBI Taxonomy" id="1795355"/>
    <lineage>
        <taxon>Bacteria</taxon>
        <taxon>Pseudomonadati</taxon>
        <taxon>Bacteroidota</taxon>
        <taxon>Cytophagia</taxon>
        <taxon>Cytophagales</taxon>
        <taxon>Cyclobacteriaceae</taxon>
        <taxon>Echinicola</taxon>
    </lineage>
</organism>
<evidence type="ECO:0000313" key="4">
    <source>
        <dbReference type="EMBL" id="AWW31135.1"/>
    </source>
</evidence>
<dbReference type="AlphaFoldDB" id="A0A2Z4IJN9"/>
<name>A0A2Z4IJN9_9BACT</name>
<keyword evidence="5" id="KW-1185">Reference proteome</keyword>
<dbReference type="Gene3D" id="2.60.40.3140">
    <property type="match status" value="1"/>
</dbReference>
<dbReference type="Proteomes" id="UP000248688">
    <property type="component" value="Chromosome"/>
</dbReference>
<sequence length="614" mass="69890">MIAIFKKTLIIVFSLLLFIDNIAAAQDKAEIQLINSKINSAETIRLTDDYEVLISVKNKIVILNKDGLKDGNIWLQYSDLMSIEDFGGEITDQSTGKTIEKLKLKNFKDVSYISEGSVFEDDRLKYYKPSFNQFPIEVSYEYTQKISGNMYIPSWTPEGRAKQLVEKATLDLVYPEKLGLRYKMENMEKAPLISKNDGEVILKWEFENLFSLDTSEKDSSALVKIAPEEFSMEGYVADMSTWNGFGQWVNELMAGRAGLSPQANATVAEIIDTLETDRAKVKALYRYLQQNYRYVSIQMGIGGFQPVFANEVYEKKYGDCKGLTFLMKAMLKEAGIPANYTLVRAGSDAEDIDAAFSSNQFNHAILQVPAEGDTVWLECTSSTLPAGFLGSFTKDRHVLAVTDEGGVLVKTPSYDTDEYNQIKNISKVSLLGNGMARIHQVKELTGFAAQNYLYAQSLLNEKDIQKYLYHDLGFSGAHIEDFDLSVDESKSIPSVVLNHDTFLRQFYQSTSKRMIITPQFQSIKSDLLSNRFMKWEEQWEIVSEETLELESGEKEMNLSEDFFDYTKDIRFVDNILTVVRTVDFHFPSSIDEDDLDKTLKQIEQLDNQPIFLRK</sequence>
<feature type="domain" description="Transglutaminase-like" evidence="2">
    <location>
        <begin position="266"/>
        <end position="376"/>
    </location>
</feature>
<reference evidence="4 5" key="1">
    <citation type="submission" date="2018-06" db="EMBL/GenBank/DDBJ databases">
        <title>Echinicola strongylocentroti sp. nov., isolated from a sea urchin Strongylocentrotus intermedius.</title>
        <authorList>
            <person name="Bae S.S."/>
        </authorList>
    </citation>
    <scope>NUCLEOTIDE SEQUENCE [LARGE SCALE GENOMIC DNA]</scope>
    <source>
        <strain evidence="4 5">MEBiC08714</strain>
    </source>
</reference>
<feature type="signal peptide" evidence="1">
    <location>
        <begin position="1"/>
        <end position="25"/>
    </location>
</feature>
<accession>A0A2Z4IJN9</accession>
<dbReference type="InterPro" id="IPR038765">
    <property type="entry name" value="Papain-like_cys_pep_sf"/>
</dbReference>
<keyword evidence="1" id="KW-0732">Signal</keyword>
<dbReference type="InterPro" id="IPR002931">
    <property type="entry name" value="Transglutaminase-like"/>
</dbReference>
<proteinExistence type="predicted"/>
<evidence type="ECO:0008006" key="6">
    <source>
        <dbReference type="Google" id="ProtNLM"/>
    </source>
</evidence>
<dbReference type="RefSeq" id="WP_112784512.1">
    <property type="nucleotide sequence ID" value="NZ_CP030041.1"/>
</dbReference>
<dbReference type="Gene3D" id="3.10.620.30">
    <property type="match status" value="1"/>
</dbReference>
<dbReference type="KEGG" id="est:DN752_13915"/>
<gene>
    <name evidence="4" type="ORF">DN752_13915</name>
</gene>
<evidence type="ECO:0000256" key="1">
    <source>
        <dbReference type="SAM" id="SignalP"/>
    </source>
</evidence>
<evidence type="ECO:0000313" key="5">
    <source>
        <dbReference type="Proteomes" id="UP000248688"/>
    </source>
</evidence>